<gene>
    <name evidence="3" type="ORF">A2755_01460</name>
</gene>
<keyword evidence="1" id="KW-0812">Transmembrane</keyword>
<feature type="domain" description="Thioredoxin" evidence="2">
    <location>
        <begin position="1"/>
        <end position="126"/>
    </location>
</feature>
<feature type="transmembrane region" description="Helical" evidence="1">
    <location>
        <begin position="158"/>
        <end position="185"/>
    </location>
</feature>
<dbReference type="EMBL" id="MGIP01000002">
    <property type="protein sequence ID" value="OGM92409.1"/>
    <property type="molecule type" value="Genomic_DNA"/>
</dbReference>
<dbReference type="Gene3D" id="3.40.30.10">
    <property type="entry name" value="Glutaredoxin"/>
    <property type="match status" value="1"/>
</dbReference>
<name>A0A1F8DWI8_9BACT</name>
<dbReference type="Proteomes" id="UP000177029">
    <property type="component" value="Unassembled WGS sequence"/>
</dbReference>
<protein>
    <recommendedName>
        <fullName evidence="2">Thioredoxin domain-containing protein</fullName>
    </recommendedName>
</protein>
<feature type="transmembrane region" description="Helical" evidence="1">
    <location>
        <begin position="328"/>
        <end position="352"/>
    </location>
</feature>
<feature type="transmembrane region" description="Helical" evidence="1">
    <location>
        <begin position="197"/>
        <end position="216"/>
    </location>
</feature>
<dbReference type="AlphaFoldDB" id="A0A1F8DWI8"/>
<dbReference type="InterPro" id="IPR013766">
    <property type="entry name" value="Thioredoxin_domain"/>
</dbReference>
<evidence type="ECO:0000256" key="1">
    <source>
        <dbReference type="SAM" id="Phobius"/>
    </source>
</evidence>
<keyword evidence="1" id="KW-0472">Membrane</keyword>
<dbReference type="InterPro" id="IPR036249">
    <property type="entry name" value="Thioredoxin-like_sf"/>
</dbReference>
<feature type="transmembrane region" description="Helical" evidence="1">
    <location>
        <begin position="222"/>
        <end position="242"/>
    </location>
</feature>
<keyword evidence="1" id="KW-1133">Transmembrane helix</keyword>
<reference evidence="3 4" key="1">
    <citation type="journal article" date="2016" name="Nat. Commun.">
        <title>Thousands of microbial genomes shed light on interconnected biogeochemical processes in an aquifer system.</title>
        <authorList>
            <person name="Anantharaman K."/>
            <person name="Brown C.T."/>
            <person name="Hug L.A."/>
            <person name="Sharon I."/>
            <person name="Castelle C.J."/>
            <person name="Probst A.J."/>
            <person name="Thomas B.C."/>
            <person name="Singh A."/>
            <person name="Wilkins M.J."/>
            <person name="Karaoz U."/>
            <person name="Brodie E.L."/>
            <person name="Williams K.H."/>
            <person name="Hubbard S.S."/>
            <person name="Banfield J.F."/>
        </authorList>
    </citation>
    <scope>NUCLEOTIDE SEQUENCE [LARGE SCALE GENOMIC DNA]</scope>
</reference>
<proteinExistence type="predicted"/>
<organism evidence="3 4">
    <name type="scientific">Candidatus Wolfebacteria bacterium RIFCSPHIGHO2_01_FULL_48_22</name>
    <dbReference type="NCBI Taxonomy" id="1802555"/>
    <lineage>
        <taxon>Bacteria</taxon>
        <taxon>Candidatus Wolfeibacteriota</taxon>
    </lineage>
</organism>
<evidence type="ECO:0000313" key="4">
    <source>
        <dbReference type="Proteomes" id="UP000177029"/>
    </source>
</evidence>
<dbReference type="PROSITE" id="PS51352">
    <property type="entry name" value="THIOREDOXIN_2"/>
    <property type="match status" value="1"/>
</dbReference>
<comment type="caution">
    <text evidence="3">The sequence shown here is derived from an EMBL/GenBank/DDBJ whole genome shotgun (WGS) entry which is preliminary data.</text>
</comment>
<evidence type="ECO:0000313" key="3">
    <source>
        <dbReference type="EMBL" id="OGM92409.1"/>
    </source>
</evidence>
<evidence type="ECO:0000259" key="2">
    <source>
        <dbReference type="PROSITE" id="PS51352"/>
    </source>
</evidence>
<sequence length="390" mass="43539">MNTLSFEAVWRSGFFLLLLLITLAAPFAYAGDPPEIYFFYGEGCPHCAKEKIYLQTVEERFPDVRVNRFEVYYNHDNAQLFQDAAKKLGVTSGAVPFTVIGDKTFIGFSEEISPPEMDARIQECVASTCPDSLAPDPSPVPSVPTQGTISIPEKYKDYSLPALAVVLGILDGFNPCAMWALLFLISLLLGMKDRKRMWIFGSAFIVASAAVYFVFMAAWLNLVLLLGVVLWIRLLIGLLALFGGGYSLRKFFTTKEATCEVTGAEKRKKIFDRLKESVQQNSFWLALGGIILLALAVNLVELICSAGLPAVFTQVLAMNDLASWQYYGYILLYILFFMLDDLFVFFAAMLTLHLTGITTKYTRWSRLIGGLLMLAIGLLLIFKPSWLMFG</sequence>
<dbReference type="SUPFAM" id="SSF52833">
    <property type="entry name" value="Thioredoxin-like"/>
    <property type="match status" value="1"/>
</dbReference>
<feature type="transmembrane region" description="Helical" evidence="1">
    <location>
        <begin position="283"/>
        <end position="308"/>
    </location>
</feature>
<feature type="transmembrane region" description="Helical" evidence="1">
    <location>
        <begin position="364"/>
        <end position="382"/>
    </location>
</feature>
<accession>A0A1F8DWI8</accession>